<organism evidence="4 5">
    <name type="scientific">Chlorella vulgaris</name>
    <name type="common">Green alga</name>
    <dbReference type="NCBI Taxonomy" id="3077"/>
    <lineage>
        <taxon>Eukaryota</taxon>
        <taxon>Viridiplantae</taxon>
        <taxon>Chlorophyta</taxon>
        <taxon>core chlorophytes</taxon>
        <taxon>Trebouxiophyceae</taxon>
        <taxon>Chlorellales</taxon>
        <taxon>Chlorellaceae</taxon>
        <taxon>Chlorella clade</taxon>
        <taxon>Chlorella</taxon>
    </lineage>
</organism>
<reference evidence="4" key="1">
    <citation type="journal article" date="2019" name="Plant J.">
        <title>Chlorella vulgaris genome assembly and annotation reveals the molecular basis for metabolic acclimation to high light conditions.</title>
        <authorList>
            <person name="Cecchin M."/>
            <person name="Marcolungo L."/>
            <person name="Rossato M."/>
            <person name="Girolomoni L."/>
            <person name="Cosentino E."/>
            <person name="Cuine S."/>
            <person name="Li-Beisson Y."/>
            <person name="Delledonne M."/>
            <person name="Ballottari M."/>
        </authorList>
    </citation>
    <scope>NUCLEOTIDE SEQUENCE</scope>
    <source>
        <strain evidence="4">211/11P</strain>
    </source>
</reference>
<dbReference type="Proteomes" id="UP001055712">
    <property type="component" value="Unassembled WGS sequence"/>
</dbReference>
<feature type="region of interest" description="Disordered" evidence="1">
    <location>
        <begin position="27"/>
        <end position="90"/>
    </location>
</feature>
<evidence type="ECO:0000256" key="1">
    <source>
        <dbReference type="SAM" id="MobiDB-lite"/>
    </source>
</evidence>
<keyword evidence="2" id="KW-0472">Membrane</keyword>
<dbReference type="EMBL" id="SIDB01000008">
    <property type="protein sequence ID" value="KAI3429408.1"/>
    <property type="molecule type" value="Genomic_DNA"/>
</dbReference>
<dbReference type="InterPro" id="IPR002656">
    <property type="entry name" value="Acyl_transf_3_dom"/>
</dbReference>
<feature type="transmembrane region" description="Helical" evidence="2">
    <location>
        <begin position="105"/>
        <end position="127"/>
    </location>
</feature>
<feature type="domain" description="Acyltransferase 3" evidence="3">
    <location>
        <begin position="98"/>
        <end position="464"/>
    </location>
</feature>
<protein>
    <recommendedName>
        <fullName evidence="3">Acyltransferase 3 domain-containing protein</fullName>
    </recommendedName>
</protein>
<feature type="transmembrane region" description="Helical" evidence="2">
    <location>
        <begin position="233"/>
        <end position="252"/>
    </location>
</feature>
<comment type="caution">
    <text evidence="4">The sequence shown here is derived from an EMBL/GenBank/DDBJ whole genome shotgun (WGS) entry which is preliminary data.</text>
</comment>
<feature type="transmembrane region" description="Helical" evidence="2">
    <location>
        <begin position="133"/>
        <end position="155"/>
    </location>
</feature>
<feature type="transmembrane region" description="Helical" evidence="2">
    <location>
        <begin position="308"/>
        <end position="328"/>
    </location>
</feature>
<feature type="transmembrane region" description="Helical" evidence="2">
    <location>
        <begin position="176"/>
        <end position="196"/>
    </location>
</feature>
<accession>A0A9D4TM14</accession>
<feature type="transmembrane region" description="Helical" evidence="2">
    <location>
        <begin position="404"/>
        <end position="424"/>
    </location>
</feature>
<evidence type="ECO:0000256" key="2">
    <source>
        <dbReference type="SAM" id="Phobius"/>
    </source>
</evidence>
<feature type="transmembrane region" description="Helical" evidence="2">
    <location>
        <begin position="264"/>
        <end position="288"/>
    </location>
</feature>
<dbReference type="GO" id="GO:0016747">
    <property type="term" value="F:acyltransferase activity, transferring groups other than amino-acyl groups"/>
    <property type="evidence" value="ECO:0007669"/>
    <property type="project" value="InterPro"/>
</dbReference>
<feature type="compositionally biased region" description="Low complexity" evidence="1">
    <location>
        <begin position="55"/>
        <end position="72"/>
    </location>
</feature>
<dbReference type="AlphaFoldDB" id="A0A9D4TM14"/>
<feature type="transmembrane region" description="Helical" evidence="2">
    <location>
        <begin position="349"/>
        <end position="368"/>
    </location>
</feature>
<evidence type="ECO:0000259" key="3">
    <source>
        <dbReference type="Pfam" id="PF01757"/>
    </source>
</evidence>
<evidence type="ECO:0000313" key="5">
    <source>
        <dbReference type="Proteomes" id="UP001055712"/>
    </source>
</evidence>
<reference evidence="4" key="2">
    <citation type="submission" date="2020-11" db="EMBL/GenBank/DDBJ databases">
        <authorList>
            <person name="Cecchin M."/>
            <person name="Marcolungo L."/>
            <person name="Rossato M."/>
            <person name="Girolomoni L."/>
            <person name="Cosentino E."/>
            <person name="Cuine S."/>
            <person name="Li-Beisson Y."/>
            <person name="Delledonne M."/>
            <person name="Ballottari M."/>
        </authorList>
    </citation>
    <scope>NUCLEOTIDE SEQUENCE</scope>
    <source>
        <strain evidence="4">211/11P</strain>
        <tissue evidence="4">Whole cell</tissue>
    </source>
</reference>
<feature type="transmembrane region" description="Helical" evidence="2">
    <location>
        <begin position="444"/>
        <end position="464"/>
    </location>
</feature>
<keyword evidence="2" id="KW-1133">Transmembrane helix</keyword>
<proteinExistence type="predicted"/>
<keyword evidence="2" id="KW-0812">Transmembrane</keyword>
<sequence>MACTIAGRTAAPLGRIRASAPRRRFVLPPRASLGRPGNAAFNTPWPGASFSSTPGHSTAAAGRPAASSSEAGGSVGSGGAPALPRLADKQPSGKARLPSLDSLRFFLIAYIAVGHFVAFATTNPFLLRLLTQVNVWVGPFFVLSGYVAGYTATEIGKYQASPRIKPAGAYTVTRVAGFYPLFALVQVLFGAMFAFADYTYNGPIATAAHFLMSATLTQAWFPAHAEIWNAPTWFLSALTFALIVLPHALPAIAEMRRRGLKKLLWVLSGMSLLGKLAYSYDLNVWSILEGVTSARAHPNLLLWNVTRFHPFYALLEVLMGVAAVRLVMTEGVDDEGQPLGTPPKPAGSALLPALGLLGITVARAAGYLPLNDPLTRVLLFVPLFTSLVMRLHRNTLQGAKGLTAVLAHPVLTYLGTISFPIFIVHGALGQLFYKKLIASKVWGAVMPLSFFPAYCAIVLLFAAACQKFFLENKRVQEICGSITKAIASRV</sequence>
<name>A0A9D4TM14_CHLVU</name>
<evidence type="ECO:0000313" key="4">
    <source>
        <dbReference type="EMBL" id="KAI3429408.1"/>
    </source>
</evidence>
<dbReference type="Pfam" id="PF01757">
    <property type="entry name" value="Acyl_transf_3"/>
    <property type="match status" value="1"/>
</dbReference>
<keyword evidence="5" id="KW-1185">Reference proteome</keyword>
<dbReference type="OrthoDB" id="5405781at2759"/>
<gene>
    <name evidence="4" type="ORF">D9Q98_005503</name>
</gene>
<feature type="transmembrane region" description="Helical" evidence="2">
    <location>
        <begin position="374"/>
        <end position="392"/>
    </location>
</feature>